<evidence type="ECO:0000313" key="3">
    <source>
        <dbReference type="Proteomes" id="UP000244488"/>
    </source>
</evidence>
<feature type="compositionally biased region" description="Polar residues" evidence="1">
    <location>
        <begin position="1"/>
        <end position="19"/>
    </location>
</feature>
<protein>
    <submittedName>
        <fullName evidence="2">Uncharacterized protein</fullName>
    </submittedName>
</protein>
<feature type="compositionally biased region" description="Basic residues" evidence="1">
    <location>
        <begin position="37"/>
        <end position="47"/>
    </location>
</feature>
<feature type="compositionally biased region" description="Basic and acidic residues" evidence="1">
    <location>
        <begin position="48"/>
        <end position="74"/>
    </location>
</feature>
<gene>
    <name evidence="2" type="ORF">TGBR9_382660</name>
</gene>
<name>A0A2T6IRM3_TOXGO</name>
<sequence>MASGQKVQVMTKTEKTTVQMHRKQQIDAQSMQETKEKQKKKEKKKYQQMKEEKKKEKKEETEYISEKGDVDCPRGYRMSFGARE</sequence>
<dbReference type="EMBL" id="AFHV02001854">
    <property type="protein sequence ID" value="PUA87993.1"/>
    <property type="molecule type" value="Genomic_DNA"/>
</dbReference>
<comment type="caution">
    <text evidence="2">The sequence shown here is derived from an EMBL/GenBank/DDBJ whole genome shotgun (WGS) entry which is preliminary data.</text>
</comment>
<accession>A0A2T6IRM3</accession>
<evidence type="ECO:0000313" key="2">
    <source>
        <dbReference type="EMBL" id="PUA87993.1"/>
    </source>
</evidence>
<proteinExistence type="predicted"/>
<dbReference type="AlphaFoldDB" id="A0A2T6IRM3"/>
<evidence type="ECO:0000256" key="1">
    <source>
        <dbReference type="SAM" id="MobiDB-lite"/>
    </source>
</evidence>
<feature type="region of interest" description="Disordered" evidence="1">
    <location>
        <begin position="1"/>
        <end position="84"/>
    </location>
</feature>
<reference evidence="2 3" key="1">
    <citation type="journal article" date="2016" name="Nat. Commun.">
        <title>Local admixture of amplified and diversified secreted pathogenesis determinants shapes mosaic Toxoplasma gondii genomes.</title>
        <authorList>
            <person name="Lorenzi H."/>
            <person name="Khan A."/>
            <person name="Behnke M.S."/>
            <person name="Namasivayam S."/>
            <person name="Swapna L.S."/>
            <person name="Hadjithomas M."/>
            <person name="Karamycheva S."/>
            <person name="Pinney D."/>
            <person name="Brunk B.P."/>
            <person name="Ajioka J.W."/>
            <person name="Ajzenberg D."/>
            <person name="Boothroyd J.C."/>
            <person name="Boyle J.P."/>
            <person name="Darde M.L."/>
            <person name="Diaz-Miranda M.A."/>
            <person name="Dubey J.P."/>
            <person name="Fritz H.M."/>
            <person name="Gennari S.M."/>
            <person name="Gregory B.D."/>
            <person name="Kim K."/>
            <person name="Saeij J.P."/>
            <person name="Su C."/>
            <person name="White M.W."/>
            <person name="Zhu X.Q."/>
            <person name="Howe D.K."/>
            <person name="Rosenthal B.M."/>
            <person name="Grigg M.E."/>
            <person name="Parkinson J."/>
            <person name="Liu L."/>
            <person name="Kissinger J.C."/>
            <person name="Roos D.S."/>
            <person name="Sibley L.D."/>
        </authorList>
    </citation>
    <scope>NUCLEOTIDE SEQUENCE [LARGE SCALE GENOMIC DNA]</scope>
    <source>
        <strain evidence="2 3">TgCATBr9</strain>
    </source>
</reference>
<organism evidence="2 3">
    <name type="scientific">Toxoplasma gondii TgCATBr9</name>
    <dbReference type="NCBI Taxonomy" id="943120"/>
    <lineage>
        <taxon>Eukaryota</taxon>
        <taxon>Sar</taxon>
        <taxon>Alveolata</taxon>
        <taxon>Apicomplexa</taxon>
        <taxon>Conoidasida</taxon>
        <taxon>Coccidia</taxon>
        <taxon>Eucoccidiorida</taxon>
        <taxon>Eimeriorina</taxon>
        <taxon>Sarcocystidae</taxon>
        <taxon>Toxoplasma</taxon>
    </lineage>
</organism>
<dbReference type="VEuPathDB" id="ToxoDB:TGBR9_382660"/>
<dbReference type="Proteomes" id="UP000244488">
    <property type="component" value="Unassembled WGS sequence"/>
</dbReference>